<organism evidence="1 2">
    <name type="scientific">Legionella antarctica</name>
    <dbReference type="NCBI Taxonomy" id="2708020"/>
    <lineage>
        <taxon>Bacteria</taxon>
        <taxon>Pseudomonadati</taxon>
        <taxon>Pseudomonadota</taxon>
        <taxon>Gammaproteobacteria</taxon>
        <taxon>Legionellales</taxon>
        <taxon>Legionellaceae</taxon>
        <taxon>Legionella</taxon>
    </lineage>
</organism>
<reference evidence="1" key="1">
    <citation type="journal article" date="2020" name="Microbiol. Resour. Announc.">
        <title>Complete Genome Sequence of Novel Psychrotolerant Legionella Strain TUM19329, Isolated from Antarctic Lake Sediment.</title>
        <authorList>
            <person name="Shimada S."/>
            <person name="Nakai R."/>
            <person name="Aoki K."/>
            <person name="Shimoeda N."/>
            <person name="Ohno G."/>
            <person name="Miyazaki Y."/>
            <person name="Kudoh S."/>
            <person name="Imura S."/>
            <person name="Watanabe K."/>
            <person name="Ishii Y."/>
            <person name="Tateda K."/>
        </authorList>
    </citation>
    <scope>NUCLEOTIDE SEQUENCE [LARGE SCALE GENOMIC DNA]</scope>
    <source>
        <strain evidence="1">TUM19329</strain>
    </source>
</reference>
<dbReference type="KEGG" id="lant:TUM19329_31090"/>
<dbReference type="EMBL" id="AP022839">
    <property type="protein sequence ID" value="BCA96748.1"/>
    <property type="molecule type" value="Genomic_DNA"/>
</dbReference>
<protein>
    <submittedName>
        <fullName evidence="1">Uncharacterized protein</fullName>
    </submittedName>
</protein>
<dbReference type="AlphaFoldDB" id="A0A6F8T8R8"/>
<sequence>MIEMLVKRPTYNQRLKCVAFAILSYQNFKFNEEVTNTLLELIHNSDTQLPLFMPFALKKALEEFELQIPNPIILKIQAEEIESIYSLTELQESLFSIALLINTPQQLAWLNSSKVRS</sequence>
<evidence type="ECO:0000313" key="2">
    <source>
        <dbReference type="Proteomes" id="UP000502894"/>
    </source>
</evidence>
<evidence type="ECO:0000313" key="1">
    <source>
        <dbReference type="EMBL" id="BCA96748.1"/>
    </source>
</evidence>
<keyword evidence="2" id="KW-1185">Reference proteome</keyword>
<dbReference type="Proteomes" id="UP000502894">
    <property type="component" value="Chromosome"/>
</dbReference>
<gene>
    <name evidence="1" type="ORF">TUM19329_31090</name>
</gene>
<name>A0A6F8T8R8_9GAMM</name>
<proteinExistence type="predicted"/>
<accession>A0A6F8T8R8</accession>